<dbReference type="InterPro" id="IPR046461">
    <property type="entry name" value="TerL_ATPase"/>
</dbReference>
<sequence length="568" mass="65753">MDESFKDHPSYKYAIDVTENKFPTNKDIKIICETFLNDLTKEEDEDFKFFFDYNLAKKITMLTGLINMASGIRQGQPVRDSLAPFQWFFIMNVLCWKYKDEPEKRRYEQSVLLIGRKSGKTFLVALLFILLLLIEPEYSEFYSVAPDRELSSIVKKEMEQQIEKSPLINKHFQIVRGEVRCKLTKSKFVPLATSENRMDGRKANVFVADEVGALRTRYPIDAMKSSQMNMVNRTGILISTAYESLNNPMTEEVDYATKVIHGDIEDEKLFAMLYRPDDSKKWTDDDELLKANPLAIDIEDNKEYLFQQRKKAIEMPSAQKNFKTKHMNIFVDGDDSEVYIRTEDLRKNKLDGAYDWYGKDVYIGVDLAQSGDNTSVAMVHYDHYEDKFILKSWAFIPASGVDQKSKIEKIDYQMMIENGYAFACGDRIISYRFVEDFVLKLEKEYGVNILGIGYDKWNAISSVNRWNEEGGYDVIEVKQHSNTLHAPTKLLKEYVLQQKVGYEPNILFERNVANAREVFDNNLNSYVNKKKSTGKIDMLAATIDAIALWNTEIEEGSSSYESRGVYIL</sequence>
<proteinExistence type="predicted"/>
<dbReference type="InterPro" id="IPR027417">
    <property type="entry name" value="P-loop_NTPase"/>
</dbReference>
<dbReference type="Pfam" id="PF20441">
    <property type="entry name" value="TerL_nuclease"/>
    <property type="match status" value="1"/>
</dbReference>
<evidence type="ECO:0000313" key="3">
    <source>
        <dbReference type="EMBL" id="QIQ66304.1"/>
    </source>
</evidence>
<gene>
    <name evidence="3" type="ORF">vipetofem_6</name>
</gene>
<dbReference type="InterPro" id="IPR005021">
    <property type="entry name" value="Terminase_largesu-like"/>
</dbReference>
<protein>
    <submittedName>
        <fullName evidence="3">Terminase large subunit</fullName>
    </submittedName>
</protein>
<evidence type="ECO:0000259" key="1">
    <source>
        <dbReference type="Pfam" id="PF03354"/>
    </source>
</evidence>
<dbReference type="GO" id="GO:0004519">
    <property type="term" value="F:endonuclease activity"/>
    <property type="evidence" value="ECO:0007669"/>
    <property type="project" value="InterPro"/>
</dbReference>
<reference evidence="4" key="1">
    <citation type="submission" date="2020-02" db="EMBL/GenBank/DDBJ databases">
        <authorList>
            <person name="Olsen N.S."/>
            <person name="Forero-Junco L."/>
            <person name="Kot W."/>
            <person name="Hansen L.H."/>
        </authorList>
    </citation>
    <scope>NUCLEOTIDE SEQUENCE [LARGE SCALE GENOMIC DNA]</scope>
</reference>
<dbReference type="Proteomes" id="UP000502113">
    <property type="component" value="Segment"/>
</dbReference>
<dbReference type="PANTHER" id="PTHR41287">
    <property type="match status" value="1"/>
</dbReference>
<feature type="domain" description="Terminase large subunit-like ATPase" evidence="1">
    <location>
        <begin position="84"/>
        <end position="256"/>
    </location>
</feature>
<dbReference type="Gene3D" id="3.40.50.300">
    <property type="entry name" value="P-loop containing nucleotide triphosphate hydrolases"/>
    <property type="match status" value="1"/>
</dbReference>
<feature type="domain" description="Terminase large subunit-like endonuclease" evidence="2">
    <location>
        <begin position="264"/>
        <end position="547"/>
    </location>
</feature>
<organism evidence="3 4">
    <name type="scientific">Enterococcus phage vipetofem</name>
    <dbReference type="NCBI Taxonomy" id="2719594"/>
    <lineage>
        <taxon>Viruses</taxon>
        <taxon>Duplodnaviria</taxon>
        <taxon>Heunggongvirae</taxon>
        <taxon>Uroviricota</taxon>
        <taxon>Caudoviricetes</taxon>
        <taxon>Andrewesvirinae</taxon>
        <taxon>Vipetofemvirus</taxon>
        <taxon>Vipetofemvirus vipetofem</taxon>
    </lineage>
</organism>
<evidence type="ECO:0000259" key="2">
    <source>
        <dbReference type="Pfam" id="PF20441"/>
    </source>
</evidence>
<dbReference type="PANTHER" id="PTHR41287:SF1">
    <property type="entry name" value="PROTEIN YMFN"/>
    <property type="match status" value="1"/>
</dbReference>
<dbReference type="Pfam" id="PF03354">
    <property type="entry name" value="TerL_ATPase"/>
    <property type="match status" value="1"/>
</dbReference>
<evidence type="ECO:0000313" key="4">
    <source>
        <dbReference type="Proteomes" id="UP000502113"/>
    </source>
</evidence>
<keyword evidence="4" id="KW-1185">Reference proteome</keyword>
<accession>A0A6G9LNZ6</accession>
<dbReference type="InterPro" id="IPR046462">
    <property type="entry name" value="TerL_nuclease"/>
</dbReference>
<name>A0A6G9LNZ6_9CAUD</name>
<dbReference type="EMBL" id="MT119361">
    <property type="protein sequence ID" value="QIQ66304.1"/>
    <property type="molecule type" value="Genomic_DNA"/>
</dbReference>